<evidence type="ECO:0000259" key="1">
    <source>
        <dbReference type="Pfam" id="PF16363"/>
    </source>
</evidence>
<dbReference type="Gene3D" id="3.90.25.10">
    <property type="entry name" value="UDP-galactose 4-epimerase, domain 1"/>
    <property type="match status" value="1"/>
</dbReference>
<reference evidence="2" key="1">
    <citation type="submission" date="2020-03" db="EMBL/GenBank/DDBJ databases">
        <title>The deep terrestrial virosphere.</title>
        <authorList>
            <person name="Holmfeldt K."/>
            <person name="Nilsson E."/>
            <person name="Simone D."/>
            <person name="Lopez-Fernandez M."/>
            <person name="Wu X."/>
            <person name="de Brujin I."/>
            <person name="Lundin D."/>
            <person name="Andersson A."/>
            <person name="Bertilsson S."/>
            <person name="Dopson M."/>
        </authorList>
    </citation>
    <scope>NUCLEOTIDE SEQUENCE</scope>
    <source>
        <strain evidence="2">MM415B02178</strain>
    </source>
</reference>
<name>A0A6M3KWJ9_9ZZZZ</name>
<organism evidence="2">
    <name type="scientific">viral metagenome</name>
    <dbReference type="NCBI Taxonomy" id="1070528"/>
    <lineage>
        <taxon>unclassified sequences</taxon>
        <taxon>metagenomes</taxon>
        <taxon>organismal metagenomes</taxon>
    </lineage>
</organism>
<dbReference type="InterPro" id="IPR036291">
    <property type="entry name" value="NAD(P)-bd_dom_sf"/>
</dbReference>
<accession>A0A6M3KWJ9</accession>
<dbReference type="AlphaFoldDB" id="A0A6M3KWJ9"/>
<dbReference type="Pfam" id="PF16363">
    <property type="entry name" value="GDP_Man_Dehyd"/>
    <property type="match status" value="1"/>
</dbReference>
<sequence length="300" mass="33315">MGFIGSHIAERLCQDNKVVIVDDLSSGFKKNIEAFKDKVTFVEADIYDKDLLNVLMGKYQFDYVFHLAAHVGNVVSLENPILDMNVNVGGTIALLEACRKHRIQKFVYSSSSAVYGDARTLPIKEDAPKLPESPYACSKYAAEQYALAYGRIYNVPVIALRYFNVYGTRQGSSEYANAIPVFFRNMKEGKVTIFGDGEQTRDFVNVREVVEANILAAESDLKTGVFNIASGSSISVNELVKIIEVITKANPEIVYTDRRKGEVLHSLADISLAKRWLGYEPKVKIGLGLGEYYGVVQNDA</sequence>
<dbReference type="PANTHER" id="PTHR43000">
    <property type="entry name" value="DTDP-D-GLUCOSE 4,6-DEHYDRATASE-RELATED"/>
    <property type="match status" value="1"/>
</dbReference>
<proteinExistence type="predicted"/>
<dbReference type="SUPFAM" id="SSF51735">
    <property type="entry name" value="NAD(P)-binding Rossmann-fold domains"/>
    <property type="match status" value="1"/>
</dbReference>
<dbReference type="EMBL" id="MT142593">
    <property type="protein sequence ID" value="QJA85745.1"/>
    <property type="molecule type" value="Genomic_DNA"/>
</dbReference>
<dbReference type="Gene3D" id="3.40.50.720">
    <property type="entry name" value="NAD(P)-binding Rossmann-like Domain"/>
    <property type="match status" value="1"/>
</dbReference>
<evidence type="ECO:0000313" key="2">
    <source>
        <dbReference type="EMBL" id="QJA85745.1"/>
    </source>
</evidence>
<protein>
    <submittedName>
        <fullName evidence="2">Putative GDP-mannose 4,6-dehydratase</fullName>
    </submittedName>
</protein>
<gene>
    <name evidence="2" type="ORF">MM415B02178_0001</name>
</gene>
<dbReference type="InterPro" id="IPR016040">
    <property type="entry name" value="NAD(P)-bd_dom"/>
</dbReference>
<feature type="domain" description="NAD(P)-binding" evidence="1">
    <location>
        <begin position="2"/>
        <end position="285"/>
    </location>
</feature>